<feature type="domain" description="AMP-binding enzyme C-terminal" evidence="4">
    <location>
        <begin position="425"/>
        <end position="499"/>
    </location>
</feature>
<dbReference type="InterPro" id="IPR025110">
    <property type="entry name" value="AMP-bd_C"/>
</dbReference>
<dbReference type="GO" id="GO:0016405">
    <property type="term" value="F:CoA-ligase activity"/>
    <property type="evidence" value="ECO:0007669"/>
    <property type="project" value="TreeGrafter"/>
</dbReference>
<dbReference type="Gene3D" id="3.40.50.980">
    <property type="match status" value="1"/>
</dbReference>
<evidence type="ECO:0000313" key="5">
    <source>
        <dbReference type="EMBL" id="MCR6488760.1"/>
    </source>
</evidence>
<dbReference type="SUPFAM" id="SSF56801">
    <property type="entry name" value="Acetyl-CoA synthetase-like"/>
    <property type="match status" value="1"/>
</dbReference>
<dbReference type="EMBL" id="JAMXQV010000027">
    <property type="protein sequence ID" value="MCR6488760.1"/>
    <property type="molecule type" value="Genomic_DNA"/>
</dbReference>
<gene>
    <name evidence="5" type="ORF">M8542_38620</name>
</gene>
<dbReference type="PANTHER" id="PTHR24096">
    <property type="entry name" value="LONG-CHAIN-FATTY-ACID--COA LIGASE"/>
    <property type="match status" value="1"/>
</dbReference>
<proteinExistence type="inferred from homology"/>
<evidence type="ECO:0000313" key="6">
    <source>
        <dbReference type="Proteomes" id="UP001144096"/>
    </source>
</evidence>
<dbReference type="Pfam" id="PF13193">
    <property type="entry name" value="AMP-binding_C"/>
    <property type="match status" value="1"/>
</dbReference>
<dbReference type="Pfam" id="PF00501">
    <property type="entry name" value="AMP-binding"/>
    <property type="match status" value="2"/>
</dbReference>
<reference evidence="5" key="1">
    <citation type="submission" date="2022-06" db="EMBL/GenBank/DDBJ databases">
        <title>Amycolatopsis iheyaensis sp. nov., a new species of the genus Amycolatopsis isolated from soil in Iheya island, Japan.</title>
        <authorList>
            <person name="Ngamcharungchit C."/>
            <person name="Kanto H."/>
            <person name="Take A."/>
            <person name="Intra B."/>
            <person name="Matsumoto A."/>
            <person name="Panbangred W."/>
            <person name="Inahashi Y."/>
        </authorList>
    </citation>
    <scope>NUCLEOTIDE SEQUENCE</scope>
    <source>
        <strain evidence="5">OK19-0408</strain>
    </source>
</reference>
<dbReference type="InterPro" id="IPR000873">
    <property type="entry name" value="AMP-dep_synth/lig_dom"/>
</dbReference>
<evidence type="ECO:0000256" key="1">
    <source>
        <dbReference type="ARBA" id="ARBA00006432"/>
    </source>
</evidence>
<dbReference type="InterPro" id="IPR042099">
    <property type="entry name" value="ANL_N_sf"/>
</dbReference>
<protein>
    <submittedName>
        <fullName evidence="5">Fatty acid--CoA ligase family protein</fullName>
    </submittedName>
</protein>
<dbReference type="Gene3D" id="3.30.300.30">
    <property type="match status" value="1"/>
</dbReference>
<dbReference type="Proteomes" id="UP001144096">
    <property type="component" value="Unassembled WGS sequence"/>
</dbReference>
<comment type="caution">
    <text evidence="5">The sequence shown here is derived from an EMBL/GenBank/DDBJ whole genome shotgun (WGS) entry which is preliminary data.</text>
</comment>
<sequence>MTTTHEHYVQQLLTRFDADPERTAVISGEVLHSAGELAAATRRAAAAMDRQGVTRGDVVGILTEPNTAATLILQWAANFVGATAAHMRWIHPGEPDDELRAELHRALSSVAGVRLLAVDQANEARARDLVADVADRPVVAVLGAGQPGSVDLTAGAEDVAPCPDIADGDLAVVTQIRLMSGRNGVCWTFGVKNDMATAAPWPPPATGRSTFLITAPLIHSDGFGADDTLVSGGVVVLHPGFDAAAVLRAIARHRITRLFLGMPQLLALAAHPDRAGTDTSSLTELFYTGTAAVPERLREVQEAFGPALIQVYGTGEAGVVTLRASGEPDTDGDVGRPVHPDALSIRHPETGVALPDGEVGEVCAIPRWPSAGYWHEAKLPTPLVRDGWLHTGDLGHLDAGGRLHLIGRLSELMHINGVPIHPEVVEKVLSRAPGVAQAAVCGVEDTDRVAHIYAAVVPEPDTVVDVAQLRRRVAEALSDHHVPGLIEIRRSLPKTGWGKPDRVQLQVAARAALTRPVSRV</sequence>
<evidence type="ECO:0000256" key="2">
    <source>
        <dbReference type="ARBA" id="ARBA00022598"/>
    </source>
</evidence>
<evidence type="ECO:0000259" key="4">
    <source>
        <dbReference type="Pfam" id="PF13193"/>
    </source>
</evidence>
<dbReference type="RefSeq" id="WP_257925324.1">
    <property type="nucleotide sequence ID" value="NZ_JAMXQV010000027.1"/>
</dbReference>
<evidence type="ECO:0000259" key="3">
    <source>
        <dbReference type="Pfam" id="PF00501"/>
    </source>
</evidence>
<accession>A0A9X2NP29</accession>
<keyword evidence="6" id="KW-1185">Reference proteome</keyword>
<comment type="similarity">
    <text evidence="1">Belongs to the ATP-dependent AMP-binding enzyme family.</text>
</comment>
<keyword evidence="2 5" id="KW-0436">Ligase</keyword>
<dbReference type="InterPro" id="IPR045851">
    <property type="entry name" value="AMP-bd_C_sf"/>
</dbReference>
<dbReference type="CDD" id="cd04433">
    <property type="entry name" value="AFD_class_I"/>
    <property type="match status" value="1"/>
</dbReference>
<name>A0A9X2NP29_9PSEU</name>
<feature type="domain" description="AMP-dependent synthetase/ligase" evidence="3">
    <location>
        <begin position="206"/>
        <end position="374"/>
    </location>
</feature>
<feature type="domain" description="AMP-dependent synthetase/ligase" evidence="3">
    <location>
        <begin position="18"/>
        <end position="154"/>
    </location>
</feature>
<organism evidence="5 6">
    <name type="scientific">Amycolatopsis iheyensis</name>
    <dbReference type="NCBI Taxonomy" id="2945988"/>
    <lineage>
        <taxon>Bacteria</taxon>
        <taxon>Bacillati</taxon>
        <taxon>Actinomycetota</taxon>
        <taxon>Actinomycetes</taxon>
        <taxon>Pseudonocardiales</taxon>
        <taxon>Pseudonocardiaceae</taxon>
        <taxon>Amycolatopsis</taxon>
    </lineage>
</organism>
<dbReference type="Gene3D" id="3.40.50.12780">
    <property type="entry name" value="N-terminal domain of ligase-like"/>
    <property type="match status" value="1"/>
</dbReference>
<dbReference type="AlphaFoldDB" id="A0A9X2NP29"/>
<dbReference type="PANTHER" id="PTHR24096:SF149">
    <property type="entry name" value="AMP-BINDING DOMAIN-CONTAINING PROTEIN-RELATED"/>
    <property type="match status" value="1"/>
</dbReference>